<evidence type="ECO:0000313" key="1">
    <source>
        <dbReference type="EMBL" id="PGH05555.1"/>
    </source>
</evidence>
<sequence>MPDELLAPKTDQLEVQEEMFYTVDCWMPTLEGIQILISQVMDTSTKAFEAAQLREAAMQDVAREAENTQDPGLLRQVEKEKQERDILYREIEKTQDLGKKMRELLEVTGTTESLQETGTARVRKENNQVERMALVNGEKEDPEEVKRGIEIEL</sequence>
<dbReference type="OrthoDB" id="10562275at2759"/>
<comment type="caution">
    <text evidence="1">The sequence shown here is derived from an EMBL/GenBank/DDBJ whole genome shotgun (WGS) entry which is preliminary data.</text>
</comment>
<dbReference type="AlphaFoldDB" id="A0A2B7X9B2"/>
<dbReference type="EMBL" id="PDNC01000029">
    <property type="protein sequence ID" value="PGH05555.1"/>
    <property type="molecule type" value="Genomic_DNA"/>
</dbReference>
<dbReference type="Proteomes" id="UP000224080">
    <property type="component" value="Unassembled WGS sequence"/>
</dbReference>
<name>A0A2B7X9B2_9EURO</name>
<accession>A0A2B7X9B2</accession>
<protein>
    <submittedName>
        <fullName evidence="1">Uncharacterized protein</fullName>
    </submittedName>
</protein>
<gene>
    <name evidence="1" type="ORF">GX51_02894</name>
</gene>
<keyword evidence="2" id="KW-1185">Reference proteome</keyword>
<proteinExistence type="predicted"/>
<reference evidence="1 2" key="1">
    <citation type="submission" date="2017-10" db="EMBL/GenBank/DDBJ databases">
        <title>Comparative genomics in systemic dimorphic fungi from Ajellomycetaceae.</title>
        <authorList>
            <person name="Munoz J.F."/>
            <person name="Mcewen J.G."/>
            <person name="Clay O.K."/>
            <person name="Cuomo C.A."/>
        </authorList>
    </citation>
    <scope>NUCLEOTIDE SEQUENCE [LARGE SCALE GENOMIC DNA]</scope>
    <source>
        <strain evidence="1 2">UAMH130</strain>
    </source>
</reference>
<organism evidence="1 2">
    <name type="scientific">Blastomyces parvus</name>
    <dbReference type="NCBI Taxonomy" id="2060905"/>
    <lineage>
        <taxon>Eukaryota</taxon>
        <taxon>Fungi</taxon>
        <taxon>Dikarya</taxon>
        <taxon>Ascomycota</taxon>
        <taxon>Pezizomycotina</taxon>
        <taxon>Eurotiomycetes</taxon>
        <taxon>Eurotiomycetidae</taxon>
        <taxon>Onygenales</taxon>
        <taxon>Ajellomycetaceae</taxon>
        <taxon>Blastomyces</taxon>
    </lineage>
</organism>
<evidence type="ECO:0000313" key="2">
    <source>
        <dbReference type="Proteomes" id="UP000224080"/>
    </source>
</evidence>